<proteinExistence type="predicted"/>
<dbReference type="OrthoDB" id="2755675at2759"/>
<organism evidence="1">
    <name type="scientific">Dichomitus squalens</name>
    <dbReference type="NCBI Taxonomy" id="114155"/>
    <lineage>
        <taxon>Eukaryota</taxon>
        <taxon>Fungi</taxon>
        <taxon>Dikarya</taxon>
        <taxon>Basidiomycota</taxon>
        <taxon>Agaricomycotina</taxon>
        <taxon>Agaricomycetes</taxon>
        <taxon>Polyporales</taxon>
        <taxon>Polyporaceae</taxon>
        <taxon>Dichomitus</taxon>
    </lineage>
</organism>
<name>A0A4Q9MNC7_9APHY</name>
<gene>
    <name evidence="1" type="ORF">BD311DRAFT_738894</name>
</gene>
<dbReference type="EMBL" id="ML143415">
    <property type="protein sequence ID" value="TBU29204.1"/>
    <property type="molecule type" value="Genomic_DNA"/>
</dbReference>
<evidence type="ECO:0000313" key="1">
    <source>
        <dbReference type="EMBL" id="TBU29204.1"/>
    </source>
</evidence>
<accession>A0A4Q9MNC7</accession>
<reference evidence="1" key="1">
    <citation type="submission" date="2019-01" db="EMBL/GenBank/DDBJ databases">
        <title>Draft genome sequences of three monokaryotic isolates of the white-rot basidiomycete fungus Dichomitus squalens.</title>
        <authorList>
            <consortium name="DOE Joint Genome Institute"/>
            <person name="Lopez S.C."/>
            <person name="Andreopoulos B."/>
            <person name="Pangilinan J."/>
            <person name="Lipzen A."/>
            <person name="Riley R."/>
            <person name="Ahrendt S."/>
            <person name="Ng V."/>
            <person name="Barry K."/>
            <person name="Daum C."/>
            <person name="Grigoriev I.V."/>
            <person name="Hilden K.S."/>
            <person name="Makela M.R."/>
            <person name="de Vries R.P."/>
        </authorList>
    </citation>
    <scope>NUCLEOTIDE SEQUENCE [LARGE SCALE GENOMIC DNA]</scope>
    <source>
        <strain evidence="1">OM18370.1</strain>
    </source>
</reference>
<dbReference type="Proteomes" id="UP000292957">
    <property type="component" value="Unassembled WGS sequence"/>
</dbReference>
<sequence length="139" mass="16303">MSLYDVATRFPRLRFLQIDMGQDDNRYLRVQAVDYRLLRPQSARHPDVPLITLVLAFSRPKMSISAPMHDPQSRSVTMGYQRFWKRATVKLSKDWGHYIEQIVCTDTITAYESHTHSDAQARIVLNADGMVWDNYWKEV</sequence>
<protein>
    <submittedName>
        <fullName evidence="1">Uncharacterized protein</fullName>
    </submittedName>
</protein>
<dbReference type="AlphaFoldDB" id="A0A4Q9MNC7"/>